<dbReference type="CDD" id="cd20292">
    <property type="entry name" value="cupin_QdtA-like"/>
    <property type="match status" value="1"/>
</dbReference>
<sequence>MSLDQCQLIEFPQIRDPRGALTFLEWNRQVPFEVKRIFYIYDVPEGHGRGAHAHHDLHQMLICLSGGLTVHLDDGRSKRAVCLDKPWQGLHIPPRIWAAEDSFLKNTIYMVLASDTYKPESYIHDYQAFLETVRTHD</sequence>
<accession>A0ABQ5Q783</accession>
<proteinExistence type="predicted"/>
<dbReference type="InterPro" id="IPR014710">
    <property type="entry name" value="RmlC-like_jellyroll"/>
</dbReference>
<evidence type="ECO:0000313" key="2">
    <source>
        <dbReference type="EMBL" id="GLH70659.1"/>
    </source>
</evidence>
<protein>
    <recommendedName>
        <fullName evidence="1">Sugar 3,4-ketoisomerase QdtA cupin domain-containing protein</fullName>
    </recommendedName>
</protein>
<dbReference type="Proteomes" id="UP001165089">
    <property type="component" value="Unassembled WGS sequence"/>
</dbReference>
<evidence type="ECO:0000259" key="1">
    <source>
        <dbReference type="Pfam" id="PF05523"/>
    </source>
</evidence>
<dbReference type="EMBL" id="BSDD01000004">
    <property type="protein sequence ID" value="GLH70659.1"/>
    <property type="molecule type" value="Genomic_DNA"/>
</dbReference>
<dbReference type="Pfam" id="PF05523">
    <property type="entry name" value="FdtA"/>
    <property type="match status" value="1"/>
</dbReference>
<dbReference type="Gene3D" id="2.60.120.10">
    <property type="entry name" value="Jelly Rolls"/>
    <property type="match status" value="1"/>
</dbReference>
<dbReference type="InterPro" id="IPR011051">
    <property type="entry name" value="RmlC_Cupin_sf"/>
</dbReference>
<comment type="caution">
    <text evidence="2">The sequence shown here is derived from an EMBL/GenBank/DDBJ whole genome shotgun (WGS) entry which is preliminary data.</text>
</comment>
<evidence type="ECO:0000313" key="3">
    <source>
        <dbReference type="Proteomes" id="UP001165089"/>
    </source>
</evidence>
<organism evidence="2 3">
    <name type="scientific">Geothrix rubra</name>
    <dbReference type="NCBI Taxonomy" id="2927977"/>
    <lineage>
        <taxon>Bacteria</taxon>
        <taxon>Pseudomonadati</taxon>
        <taxon>Acidobacteriota</taxon>
        <taxon>Holophagae</taxon>
        <taxon>Holophagales</taxon>
        <taxon>Holophagaceae</taxon>
        <taxon>Geothrix</taxon>
    </lineage>
</organism>
<reference evidence="2 3" key="1">
    <citation type="journal article" date="2023" name="Antonie Van Leeuwenhoek">
        <title>Mesoterricola silvestris gen. nov., sp. nov., Mesoterricola sediminis sp. nov., Geothrix oryzae sp. nov., Geothrix edaphica sp. nov., Geothrix rubra sp. nov., and Geothrix limicola sp. nov., six novel members of Acidobacteriota isolated from soils.</title>
        <authorList>
            <person name="Itoh H."/>
            <person name="Sugisawa Y."/>
            <person name="Mise K."/>
            <person name="Xu Z."/>
            <person name="Kuniyasu M."/>
            <person name="Ushijima N."/>
            <person name="Kawano K."/>
            <person name="Kobayashi E."/>
            <person name="Shiratori Y."/>
            <person name="Masuda Y."/>
            <person name="Senoo K."/>
        </authorList>
    </citation>
    <scope>NUCLEOTIDE SEQUENCE [LARGE SCALE GENOMIC DNA]</scope>
    <source>
        <strain evidence="2 3">Red803</strain>
    </source>
</reference>
<dbReference type="SUPFAM" id="SSF51182">
    <property type="entry name" value="RmlC-like cupins"/>
    <property type="match status" value="1"/>
</dbReference>
<keyword evidence="3" id="KW-1185">Reference proteome</keyword>
<dbReference type="InterPro" id="IPR008894">
    <property type="entry name" value="QdtA_cupin_dom"/>
</dbReference>
<gene>
    <name evidence="2" type="ORF">GETHPA_21920</name>
</gene>
<name>A0ABQ5Q783_9BACT</name>
<feature type="domain" description="Sugar 3,4-ketoisomerase QdtA cupin" evidence="1">
    <location>
        <begin position="5"/>
        <end position="133"/>
    </location>
</feature>